<evidence type="ECO:0000256" key="6">
    <source>
        <dbReference type="ARBA" id="ARBA00023295"/>
    </source>
</evidence>
<proteinExistence type="predicted"/>
<evidence type="ECO:0000259" key="8">
    <source>
        <dbReference type="Pfam" id="PF23764"/>
    </source>
</evidence>
<evidence type="ECO:0000256" key="3">
    <source>
        <dbReference type="ARBA" id="ARBA00022729"/>
    </source>
</evidence>
<dbReference type="Gene3D" id="2.160.20.10">
    <property type="entry name" value="Single-stranded right-handed beta-helix, Pectin lyase-like"/>
    <property type="match status" value="1"/>
</dbReference>
<evidence type="ECO:0000256" key="4">
    <source>
        <dbReference type="ARBA" id="ARBA00022737"/>
    </source>
</evidence>
<protein>
    <submittedName>
        <fullName evidence="9">Alpha-1,3-galactosidase B</fullName>
    </submittedName>
</protein>
<dbReference type="InterPro" id="IPR057275">
    <property type="entry name" value="Beta-barrel_GLAA-B_I"/>
</dbReference>
<evidence type="ECO:0000256" key="2">
    <source>
        <dbReference type="ARBA" id="ARBA00001271"/>
    </source>
</evidence>
<organism evidence="9 10">
    <name type="scientific">Fumia xinanensis</name>
    <dbReference type="NCBI Taxonomy" id="2763659"/>
    <lineage>
        <taxon>Bacteria</taxon>
        <taxon>Bacillati</taxon>
        <taxon>Bacillota</taxon>
        <taxon>Clostridia</taxon>
        <taxon>Eubacteriales</taxon>
        <taxon>Oscillospiraceae</taxon>
        <taxon>Fumia</taxon>
    </lineage>
</organism>
<evidence type="ECO:0000313" key="10">
    <source>
        <dbReference type="Proteomes" id="UP000610760"/>
    </source>
</evidence>
<dbReference type="EMBL" id="JACRSV010000002">
    <property type="protein sequence ID" value="MBC8560033.1"/>
    <property type="molecule type" value="Genomic_DNA"/>
</dbReference>
<dbReference type="Proteomes" id="UP000610760">
    <property type="component" value="Unassembled WGS sequence"/>
</dbReference>
<name>A0A926E5E3_9FIRM</name>
<accession>A0A926E5E3</accession>
<comment type="caution">
    <text evidence="9">The sequence shown here is derived from an EMBL/GenBank/DDBJ whole genome shotgun (WGS) entry which is preliminary data.</text>
</comment>
<dbReference type="AlphaFoldDB" id="A0A926E5E3"/>
<keyword evidence="6" id="KW-0326">Glycosidase</keyword>
<comment type="catalytic activity">
    <reaction evidence="2">
        <text>Hydrolysis of terminal, non-reducing branched (1-&gt;3)-alpha-D-galactosidic residues, producing free D-galactose.</text>
        <dbReference type="EC" id="3.2.1.n1"/>
    </reaction>
</comment>
<evidence type="ECO:0000256" key="5">
    <source>
        <dbReference type="ARBA" id="ARBA00022801"/>
    </source>
</evidence>
<feature type="domain" description="GLAA-B beta-barrel" evidence="7">
    <location>
        <begin position="119"/>
        <end position="210"/>
    </location>
</feature>
<feature type="domain" description="GLAA-B beta-barrel" evidence="8">
    <location>
        <begin position="319"/>
        <end position="387"/>
    </location>
</feature>
<dbReference type="InterPro" id="IPR012334">
    <property type="entry name" value="Pectin_lyas_fold"/>
</dbReference>
<comment type="catalytic activity">
    <reaction evidence="1">
        <text>Hydrolysis of terminal, non-reducing alpha-D-galactose residues in alpha-D-galactosides, including galactose oligosaccharides, galactomannans and galactolipids.</text>
        <dbReference type="EC" id="3.2.1.22"/>
    </reaction>
</comment>
<evidence type="ECO:0000259" key="7">
    <source>
        <dbReference type="Pfam" id="PF23763"/>
    </source>
</evidence>
<reference evidence="9" key="1">
    <citation type="submission" date="2020-08" db="EMBL/GenBank/DDBJ databases">
        <title>Genome public.</title>
        <authorList>
            <person name="Liu C."/>
            <person name="Sun Q."/>
        </authorList>
    </citation>
    <scope>NUCLEOTIDE SEQUENCE</scope>
    <source>
        <strain evidence="9">NSJ-33</strain>
    </source>
</reference>
<keyword evidence="10" id="KW-1185">Reference proteome</keyword>
<gene>
    <name evidence="9" type="ORF">H8710_08140</name>
</gene>
<dbReference type="Pfam" id="PF23763">
    <property type="entry name" value="Beta-barrel_GLAA-B_I"/>
    <property type="match status" value="1"/>
</dbReference>
<evidence type="ECO:0000256" key="1">
    <source>
        <dbReference type="ARBA" id="ARBA00001255"/>
    </source>
</evidence>
<keyword evidence="4" id="KW-0677">Repeat</keyword>
<dbReference type="InterPro" id="IPR056441">
    <property type="entry name" value="Beta-barrel_GLAA-B_II"/>
</dbReference>
<evidence type="ECO:0000313" key="9">
    <source>
        <dbReference type="EMBL" id="MBC8560033.1"/>
    </source>
</evidence>
<dbReference type="InterPro" id="IPR011050">
    <property type="entry name" value="Pectin_lyase_fold/virulence"/>
</dbReference>
<dbReference type="GO" id="GO:0004557">
    <property type="term" value="F:alpha-galactosidase activity"/>
    <property type="evidence" value="ECO:0007669"/>
    <property type="project" value="UniProtKB-EC"/>
</dbReference>
<sequence length="585" mass="64916">MKKVRAENYGIRPDTGADHGEDFRRMFRENPQGAAFLLQPGRYDFYRENALHRELFLSNSDDVPERNLALLLEGMENAVLDGGGAEFVFHGPMMPVTLLDCKDVTVKNLAIDWEIPLSAEGEVREAAGNEIQVFIDPKKYPCRAENGALIFTGENWEEPLRHAVEFDVSTGKVRYDTGDCFPKVEAAELGEGLFRLKGDFSRLPQPGNVLVLRHSPRVHAGIFADSCREVSFEHLNIHSTGGLGVLCQFCEDLNFVDVNLVPDRKNGRRFLSGHDDGLHLSNNRGVITVEGCCFEGLMDDPLNVHGTSVRIAEMMDSHTLRGEFVHPQSLGFSRWALPGQEVSFLNRRSLKSLGTAIVKSFSLLSKGEFVIAFDGKIPEEIGAGDALENLTNTPSLICRRNLFGSGRARGILVSTPKPVLIEQNLFESSGCAILLAGDANQWYESGSCRDVVIRDNVFRDCCLTSDYQFCDGVISICPEVPEPDADAPFHSGIRIAGNVFHLYDAPLLYAKSTAGLLFSGNRLFRSHAYKPRHPQKALFTFDCCSDVNVGKNWVTGKLVSDEISIARMEEKEISCEDYEISVEQL</sequence>
<dbReference type="SUPFAM" id="SSF51126">
    <property type="entry name" value="Pectin lyase-like"/>
    <property type="match status" value="1"/>
</dbReference>
<dbReference type="Pfam" id="PF23764">
    <property type="entry name" value="Beta-barrel_GLAA-B_II"/>
    <property type="match status" value="1"/>
</dbReference>
<dbReference type="RefSeq" id="WP_249294994.1">
    <property type="nucleotide sequence ID" value="NZ_JACRSV010000002.1"/>
</dbReference>
<keyword evidence="3" id="KW-0732">Signal</keyword>
<keyword evidence="5" id="KW-0378">Hydrolase</keyword>